<keyword evidence="1" id="KW-0472">Membrane</keyword>
<feature type="transmembrane region" description="Helical" evidence="1">
    <location>
        <begin position="48"/>
        <end position="68"/>
    </location>
</feature>
<name>A0ABW2KGB8_9ACTN</name>
<feature type="transmembrane region" description="Helical" evidence="1">
    <location>
        <begin position="21"/>
        <end position="41"/>
    </location>
</feature>
<keyword evidence="3" id="KW-1185">Reference proteome</keyword>
<gene>
    <name evidence="2" type="ORF">ACFQRF_10745</name>
</gene>
<proteinExistence type="predicted"/>
<accession>A0ABW2KGB8</accession>
<dbReference type="RefSeq" id="WP_379870867.1">
    <property type="nucleotide sequence ID" value="NZ_JBHTBH010000004.1"/>
</dbReference>
<keyword evidence="1" id="KW-1133">Transmembrane helix</keyword>
<comment type="caution">
    <text evidence="2">The sequence shown here is derived from an EMBL/GenBank/DDBJ whole genome shotgun (WGS) entry which is preliminary data.</text>
</comment>
<dbReference type="Proteomes" id="UP001596540">
    <property type="component" value="Unassembled WGS sequence"/>
</dbReference>
<organism evidence="2 3">
    <name type="scientific">Marinactinospora rubrisoli</name>
    <dbReference type="NCBI Taxonomy" id="2715399"/>
    <lineage>
        <taxon>Bacteria</taxon>
        <taxon>Bacillati</taxon>
        <taxon>Actinomycetota</taxon>
        <taxon>Actinomycetes</taxon>
        <taxon>Streptosporangiales</taxon>
        <taxon>Nocardiopsidaceae</taxon>
        <taxon>Marinactinospora</taxon>
    </lineage>
</organism>
<keyword evidence="1" id="KW-0812">Transmembrane</keyword>
<sequence>MGFALAQGSWTLATLPFQPPWNFWDAAGLAGIAWAITTLVARAGGHGCGASLGAGALMALAVVAALAATPAGW</sequence>
<evidence type="ECO:0000313" key="3">
    <source>
        <dbReference type="Proteomes" id="UP001596540"/>
    </source>
</evidence>
<dbReference type="EMBL" id="JBHTBH010000004">
    <property type="protein sequence ID" value="MFC7328219.1"/>
    <property type="molecule type" value="Genomic_DNA"/>
</dbReference>
<protein>
    <submittedName>
        <fullName evidence="2">Uncharacterized protein</fullName>
    </submittedName>
</protein>
<evidence type="ECO:0000313" key="2">
    <source>
        <dbReference type="EMBL" id="MFC7328219.1"/>
    </source>
</evidence>
<reference evidence="3" key="1">
    <citation type="journal article" date="2019" name="Int. J. Syst. Evol. Microbiol.">
        <title>The Global Catalogue of Microorganisms (GCM) 10K type strain sequencing project: providing services to taxonomists for standard genome sequencing and annotation.</title>
        <authorList>
            <consortium name="The Broad Institute Genomics Platform"/>
            <consortium name="The Broad Institute Genome Sequencing Center for Infectious Disease"/>
            <person name="Wu L."/>
            <person name="Ma J."/>
        </authorList>
    </citation>
    <scope>NUCLEOTIDE SEQUENCE [LARGE SCALE GENOMIC DNA]</scope>
    <source>
        <strain evidence="3">CGMCC 4.7382</strain>
    </source>
</reference>
<evidence type="ECO:0000256" key="1">
    <source>
        <dbReference type="SAM" id="Phobius"/>
    </source>
</evidence>